<dbReference type="PROSITE" id="PS51257">
    <property type="entry name" value="PROKAR_LIPOPROTEIN"/>
    <property type="match status" value="1"/>
</dbReference>
<reference evidence="1 2" key="2">
    <citation type="journal article" date="2010" name="Stand. Genomic Sci.">
        <title>Complete genome sequence of Sebaldella termitidis type strain (NCTC 11300).</title>
        <authorList>
            <person name="Harmon-Smith M."/>
            <person name="Celia L."/>
            <person name="Chertkov O."/>
            <person name="Lapidus A."/>
            <person name="Copeland A."/>
            <person name="Glavina Del Rio T."/>
            <person name="Nolan M."/>
            <person name="Lucas S."/>
            <person name="Tice H."/>
            <person name="Cheng J.F."/>
            <person name="Han C."/>
            <person name="Detter J.C."/>
            <person name="Bruce D."/>
            <person name="Goodwin L."/>
            <person name="Pitluck S."/>
            <person name="Pati A."/>
            <person name="Liolios K."/>
            <person name="Ivanova N."/>
            <person name="Mavromatis K."/>
            <person name="Mikhailova N."/>
            <person name="Chen A."/>
            <person name="Palaniappan K."/>
            <person name="Land M."/>
            <person name="Hauser L."/>
            <person name="Chang Y.J."/>
            <person name="Jeffries C.D."/>
            <person name="Brettin T."/>
            <person name="Goker M."/>
            <person name="Beck B."/>
            <person name="Bristow J."/>
            <person name="Eisen J.A."/>
            <person name="Markowitz V."/>
            <person name="Hugenholtz P."/>
            <person name="Kyrpides N.C."/>
            <person name="Klenk H.P."/>
            <person name="Chen F."/>
        </authorList>
    </citation>
    <scope>NUCLEOTIDE SEQUENCE [LARGE SCALE GENOMIC DNA]</scope>
    <source>
        <strain evidence="2">ATCC 33386 / NCTC 11300</strain>
    </source>
</reference>
<dbReference type="KEGG" id="str:Sterm_3784"/>
<sequence length="430" mass="48249">MKSKICLLILTLLFLIGCGEKKSSGTGGDGGKEVELRVMWWGSDARHKATLDAIKLFEEKNPGIKIKAEYSGYEGYLEKLSTQMSGKTAPDVMQVDWNWLYIFSKNGDGFYNVKDLKDFDLSNYDEAILNHTVIKDKLNAVPVGLNGMGFYYNQSVFDKAGAKFPETADELFAVNKMFKEKLGDDYYPLDVSDEKVNYYFINYYLLQKTGNNLINEENKIGITKEELADALRFYKRMVDEKVTLSTKDRAGLGNVPGDQNPLWVDGHIGGTYEWSSRTGVFQDTLKEGQVASGNYIKGLGDHNAAFIRLNMAFAVNKNTKHPEAAAKFLNFMLSDPEATKILGMTRGIPSNKKALEVLEQENMITGISKEVLDKALAYQGKMISPYYEDERLIKIFAGYVQKIDYGQIDIDKAAEGIIADMEAALKNILR</sequence>
<dbReference type="eggNOG" id="COG1653">
    <property type="taxonomic scope" value="Bacteria"/>
</dbReference>
<gene>
    <name evidence="1" type="ordered locus">Sterm_3784</name>
</gene>
<dbReference type="Gene3D" id="3.40.190.10">
    <property type="entry name" value="Periplasmic binding protein-like II"/>
    <property type="match status" value="2"/>
</dbReference>
<accession>D1ARY2</accession>
<dbReference type="PANTHER" id="PTHR43649:SF11">
    <property type="entry name" value="ABC TRANSPORTER SUBSTRATE-BINDING PROTEIN YESO-RELATED"/>
    <property type="match status" value="1"/>
</dbReference>
<dbReference type="PANTHER" id="PTHR43649">
    <property type="entry name" value="ARABINOSE-BINDING PROTEIN-RELATED"/>
    <property type="match status" value="1"/>
</dbReference>
<dbReference type="Pfam" id="PF13416">
    <property type="entry name" value="SBP_bac_8"/>
    <property type="match status" value="1"/>
</dbReference>
<dbReference type="SUPFAM" id="SSF53850">
    <property type="entry name" value="Periplasmic binding protein-like II"/>
    <property type="match status" value="1"/>
</dbReference>
<evidence type="ECO:0000313" key="2">
    <source>
        <dbReference type="Proteomes" id="UP000000845"/>
    </source>
</evidence>
<organism evidence="1 2">
    <name type="scientific">Sebaldella termitidis (strain ATCC 33386 / NCTC 11300)</name>
    <dbReference type="NCBI Taxonomy" id="526218"/>
    <lineage>
        <taxon>Bacteria</taxon>
        <taxon>Fusobacteriati</taxon>
        <taxon>Fusobacteriota</taxon>
        <taxon>Fusobacteriia</taxon>
        <taxon>Fusobacteriales</taxon>
        <taxon>Leptotrichiaceae</taxon>
        <taxon>Sebaldella</taxon>
    </lineage>
</organism>
<dbReference type="STRING" id="526218.Sterm_3784"/>
<dbReference type="HOGENOM" id="CLU_031285_5_0_0"/>
<dbReference type="InterPro" id="IPR050490">
    <property type="entry name" value="Bact_solute-bd_prot1"/>
</dbReference>
<proteinExistence type="predicted"/>
<reference evidence="2" key="1">
    <citation type="submission" date="2009-09" db="EMBL/GenBank/DDBJ databases">
        <title>The complete chromosome of Sebaldella termitidis ATCC 33386.</title>
        <authorList>
            <consortium name="US DOE Joint Genome Institute (JGI-PGF)"/>
            <person name="Lucas S."/>
            <person name="Copeland A."/>
            <person name="Lapidus A."/>
            <person name="Glavina del Rio T."/>
            <person name="Dalin E."/>
            <person name="Tice H."/>
            <person name="Bruce D."/>
            <person name="Goodwin L."/>
            <person name="Pitluck S."/>
            <person name="Kyrpides N."/>
            <person name="Mavromatis K."/>
            <person name="Ivanova N."/>
            <person name="Mikhailova N."/>
            <person name="Sims D."/>
            <person name="Meincke L."/>
            <person name="Brettin T."/>
            <person name="Detter J.C."/>
            <person name="Han C."/>
            <person name="Larimer F."/>
            <person name="Land M."/>
            <person name="Hauser L."/>
            <person name="Markowitz V."/>
            <person name="Cheng J.F."/>
            <person name="Hugenholtz P."/>
            <person name="Woyke T."/>
            <person name="Wu D."/>
            <person name="Eisen J.A."/>
        </authorList>
    </citation>
    <scope>NUCLEOTIDE SEQUENCE [LARGE SCALE GENOMIC DNA]</scope>
    <source>
        <strain evidence="2">ATCC 33386 / NCTC 11300</strain>
    </source>
</reference>
<dbReference type="EMBL" id="CP001739">
    <property type="protein sequence ID" value="ACZ10618.1"/>
    <property type="molecule type" value="Genomic_DNA"/>
</dbReference>
<dbReference type="AlphaFoldDB" id="D1ARY2"/>
<dbReference type="RefSeq" id="WP_012863198.1">
    <property type="nucleotide sequence ID" value="NC_013517.1"/>
</dbReference>
<dbReference type="Proteomes" id="UP000000845">
    <property type="component" value="Chromosome"/>
</dbReference>
<evidence type="ECO:0000313" key="1">
    <source>
        <dbReference type="EMBL" id="ACZ10618.1"/>
    </source>
</evidence>
<keyword evidence="2" id="KW-1185">Reference proteome</keyword>
<dbReference type="InterPro" id="IPR006059">
    <property type="entry name" value="SBP"/>
</dbReference>
<name>D1ARY2_SEBTE</name>
<protein>
    <submittedName>
        <fullName evidence="1">Extracellular solute-binding protein family 1</fullName>
    </submittedName>
</protein>